<dbReference type="PANTHER" id="PTHR39335:SF1">
    <property type="entry name" value="BLL4220 PROTEIN"/>
    <property type="match status" value="1"/>
</dbReference>
<comment type="caution">
    <text evidence="3">The sequence shown here is derived from an EMBL/GenBank/DDBJ whole genome shotgun (WGS) entry which is preliminary data.</text>
</comment>
<dbReference type="InterPro" id="IPR005297">
    <property type="entry name" value="Lipoprotein_repeat"/>
</dbReference>
<dbReference type="Pfam" id="PF03640">
    <property type="entry name" value="Lipoprotein_15"/>
    <property type="match status" value="4"/>
</dbReference>
<dbReference type="EMBL" id="BAAAHB010000089">
    <property type="protein sequence ID" value="GAA0485793.1"/>
    <property type="molecule type" value="Genomic_DNA"/>
</dbReference>
<feature type="signal peptide" evidence="2">
    <location>
        <begin position="1"/>
        <end position="21"/>
    </location>
</feature>
<evidence type="ECO:0000313" key="4">
    <source>
        <dbReference type="Proteomes" id="UP001499895"/>
    </source>
</evidence>
<organism evidence="3 4">
    <name type="scientific">Streptomyces stramineus</name>
    <dbReference type="NCBI Taxonomy" id="173861"/>
    <lineage>
        <taxon>Bacteria</taxon>
        <taxon>Bacillati</taxon>
        <taxon>Actinomycetota</taxon>
        <taxon>Actinomycetes</taxon>
        <taxon>Kitasatosporales</taxon>
        <taxon>Streptomycetaceae</taxon>
        <taxon>Streptomyces</taxon>
    </lineage>
</organism>
<dbReference type="Proteomes" id="UP001499895">
    <property type="component" value="Unassembled WGS sequence"/>
</dbReference>
<keyword evidence="2" id="KW-0732">Signal</keyword>
<feature type="compositionally biased region" description="Gly residues" evidence="1">
    <location>
        <begin position="47"/>
        <end position="63"/>
    </location>
</feature>
<proteinExistence type="predicted"/>
<evidence type="ECO:0000256" key="2">
    <source>
        <dbReference type="SAM" id="SignalP"/>
    </source>
</evidence>
<name>A0ABP3KVH8_9ACTN</name>
<dbReference type="NCBIfam" id="NF040526">
    <property type="entry name" value="SCO0930_lipo"/>
    <property type="match status" value="1"/>
</dbReference>
<reference evidence="4" key="1">
    <citation type="journal article" date="2019" name="Int. J. Syst. Evol. Microbiol.">
        <title>The Global Catalogue of Microorganisms (GCM) 10K type strain sequencing project: providing services to taxonomists for standard genome sequencing and annotation.</title>
        <authorList>
            <consortium name="The Broad Institute Genomics Platform"/>
            <consortium name="The Broad Institute Genome Sequencing Center for Infectious Disease"/>
            <person name="Wu L."/>
            <person name="Ma J."/>
        </authorList>
    </citation>
    <scope>NUCLEOTIDE SEQUENCE [LARGE SCALE GENOMIC DNA]</scope>
    <source>
        <strain evidence="4">JCM 10649</strain>
    </source>
</reference>
<keyword evidence="4" id="KW-1185">Reference proteome</keyword>
<feature type="chain" id="PRO_5047200462" evidence="2">
    <location>
        <begin position="22"/>
        <end position="340"/>
    </location>
</feature>
<dbReference type="RefSeq" id="WP_344095589.1">
    <property type="nucleotide sequence ID" value="NZ_BAAAHB010000089.1"/>
</dbReference>
<dbReference type="InterPro" id="IPR047910">
    <property type="entry name" value="SCO0930-like"/>
</dbReference>
<sequence>MNKLRHASLAGAAITVMVLTAACGGGGSSAKDDYGKAAAGSSSTAGDGYGQAGSGSGGYGSGGSAANAGAKNAPAQQLAVREAPGIGSVVADSKGWTLYRFDKDTAEPPASRCDGDCAKAWPPVPAGDASTAMGLDAELGEVERADGTRQLTLAGWPVYRYAKDTAPGDTKGQGVGGTWNAFAPDGKKAGGKAGEEPGKGADKGADKGKEAGKGKEAEEVAGVSVKAEPTLGKILVDGQGRTLYRFDKDSAWPMKFACNDACLDTWKPARPVEKSAVQGVPEKLITTVTRPDGTKQLAVDCWPVYWFTGDKKAGDIEGQGKQGVWFAVDDQGKKVTTPKG</sequence>
<feature type="compositionally biased region" description="Low complexity" evidence="1">
    <location>
        <begin position="36"/>
        <end position="46"/>
    </location>
</feature>
<evidence type="ECO:0000256" key="1">
    <source>
        <dbReference type="SAM" id="MobiDB-lite"/>
    </source>
</evidence>
<protein>
    <submittedName>
        <fullName evidence="3">SCO0930 family lipoprotein</fullName>
    </submittedName>
</protein>
<feature type="region of interest" description="Disordered" evidence="1">
    <location>
        <begin position="28"/>
        <end position="68"/>
    </location>
</feature>
<gene>
    <name evidence="3" type="ORF">GCM10009544_54140</name>
</gene>
<feature type="region of interest" description="Disordered" evidence="1">
    <location>
        <begin position="186"/>
        <end position="221"/>
    </location>
</feature>
<feature type="compositionally biased region" description="Basic and acidic residues" evidence="1">
    <location>
        <begin position="186"/>
        <end position="218"/>
    </location>
</feature>
<evidence type="ECO:0000313" key="3">
    <source>
        <dbReference type="EMBL" id="GAA0485793.1"/>
    </source>
</evidence>
<keyword evidence="3" id="KW-0449">Lipoprotein</keyword>
<dbReference type="PROSITE" id="PS51257">
    <property type="entry name" value="PROKAR_LIPOPROTEIN"/>
    <property type="match status" value="1"/>
</dbReference>
<accession>A0ABP3KVH8</accession>
<dbReference type="PANTHER" id="PTHR39335">
    <property type="entry name" value="BLL4220 PROTEIN"/>
    <property type="match status" value="1"/>
</dbReference>